<keyword evidence="10" id="KW-1185">Reference proteome</keyword>
<evidence type="ECO:0000259" key="7">
    <source>
        <dbReference type="PROSITE" id="PS50157"/>
    </source>
</evidence>
<feature type="transmembrane region" description="Helical" evidence="6">
    <location>
        <begin position="12"/>
        <end position="35"/>
    </location>
</feature>
<dbReference type="SUPFAM" id="SSF69979">
    <property type="entry name" value="Eea1 homodimerisation domain"/>
    <property type="match status" value="1"/>
</dbReference>
<dbReference type="EMBL" id="JAHQIW010007094">
    <property type="protein sequence ID" value="KAJ1372102.1"/>
    <property type="molecule type" value="Genomic_DNA"/>
</dbReference>
<accession>A0AAD5R992</accession>
<comment type="caution">
    <text evidence="9">The sequence shown here is derived from an EMBL/GenBank/DDBJ whole genome shotgun (WGS) entry which is preliminary data.</text>
</comment>
<dbReference type="PANTHER" id="PTHR23164">
    <property type="entry name" value="EARLY ENDOSOME ANTIGEN 1"/>
    <property type="match status" value="1"/>
</dbReference>
<dbReference type="GO" id="GO:0005769">
    <property type="term" value="C:early endosome"/>
    <property type="evidence" value="ECO:0007669"/>
    <property type="project" value="TreeGrafter"/>
</dbReference>
<feature type="coiled-coil region" evidence="5">
    <location>
        <begin position="331"/>
        <end position="386"/>
    </location>
</feature>
<dbReference type="Gene3D" id="3.30.40.10">
    <property type="entry name" value="Zinc/RING finger domain, C3HC4 (zinc finger)"/>
    <property type="match status" value="1"/>
</dbReference>
<evidence type="ECO:0000256" key="2">
    <source>
        <dbReference type="ARBA" id="ARBA00022771"/>
    </source>
</evidence>
<gene>
    <name evidence="9" type="primary">EEA-1</name>
    <name evidence="9" type="ORF">KIN20_034170</name>
</gene>
<evidence type="ECO:0000259" key="8">
    <source>
        <dbReference type="PROSITE" id="PS50178"/>
    </source>
</evidence>
<dbReference type="SMART" id="SM00064">
    <property type="entry name" value="FYVE"/>
    <property type="match status" value="1"/>
</dbReference>
<protein>
    <submittedName>
        <fullName evidence="9">FYVE zinc finger</fullName>
    </submittedName>
</protein>
<reference evidence="9" key="1">
    <citation type="submission" date="2021-06" db="EMBL/GenBank/DDBJ databases">
        <title>Parelaphostrongylus tenuis whole genome reference sequence.</title>
        <authorList>
            <person name="Garwood T.J."/>
            <person name="Larsen P.A."/>
            <person name="Fountain-Jones N.M."/>
            <person name="Garbe J.R."/>
            <person name="Macchietto M.G."/>
            <person name="Kania S.A."/>
            <person name="Gerhold R.W."/>
            <person name="Richards J.E."/>
            <person name="Wolf T.M."/>
        </authorList>
    </citation>
    <scope>NUCLEOTIDE SEQUENCE</scope>
    <source>
        <strain evidence="9">MNPRO001-30</strain>
        <tissue evidence="9">Meninges</tissue>
    </source>
</reference>
<feature type="domain" description="FYVE-type" evidence="8">
    <location>
        <begin position="1351"/>
        <end position="1409"/>
    </location>
</feature>
<dbReference type="GO" id="GO:0006897">
    <property type="term" value="P:endocytosis"/>
    <property type="evidence" value="ECO:0007669"/>
    <property type="project" value="TreeGrafter"/>
</dbReference>
<dbReference type="InterPro" id="IPR013083">
    <property type="entry name" value="Znf_RING/FYVE/PHD"/>
</dbReference>
<dbReference type="Gene3D" id="1.20.5.390">
    <property type="entry name" value="L1 transposable element, trimerization domain"/>
    <property type="match status" value="1"/>
</dbReference>
<dbReference type="InterPro" id="IPR011011">
    <property type="entry name" value="Znf_FYVE_PHD"/>
</dbReference>
<evidence type="ECO:0000256" key="6">
    <source>
        <dbReference type="SAM" id="Phobius"/>
    </source>
</evidence>
<feature type="coiled-coil region" evidence="5">
    <location>
        <begin position="1055"/>
        <end position="1138"/>
    </location>
</feature>
<proteinExistence type="predicted"/>
<dbReference type="Proteomes" id="UP001196413">
    <property type="component" value="Unassembled WGS sequence"/>
</dbReference>
<dbReference type="GO" id="GO:0005545">
    <property type="term" value="F:1-phosphatidylinositol binding"/>
    <property type="evidence" value="ECO:0007669"/>
    <property type="project" value="TreeGrafter"/>
</dbReference>
<evidence type="ECO:0000313" key="10">
    <source>
        <dbReference type="Proteomes" id="UP001196413"/>
    </source>
</evidence>
<dbReference type="PROSITE" id="PS50178">
    <property type="entry name" value="ZF_FYVE"/>
    <property type="match status" value="1"/>
</dbReference>
<feature type="coiled-coil region" evidence="5">
    <location>
        <begin position="1171"/>
        <end position="1297"/>
    </location>
</feature>
<feature type="domain" description="C2H2-type" evidence="7">
    <location>
        <begin position="188"/>
        <end position="216"/>
    </location>
</feature>
<sequence length="1411" mass="162416">MLRISDKELRSMWFEQFYSGVITIAFVAGTLYMSYPFNIWDVGRRYRRDYCTPQRPLVFHPGRRGILAWTPFAERSSSSEGDGRSQRHNAAMASHVTVIARRIACSIQYPTRVFCRANVLGDVVVEQRPDKMKRGSIPPGPRFGHHQFSLVSLDSLPECFRHQIEATGSIFLPRDISQDNIDDEVEGFLCPICMSTFTAPELLSEHFEEAHNKEGAIVSSPNFDYFTPPSSGGKFYQLCLLPGVLDIKKLKKLRTQINEERIYSAKLKEEVDRIQSIVAQATDVPHGDVPYLMQQIQVLEAGKSMATQRMLEFEKENVQLRRMSENGQQERSEIMVKLKQLSGQIRELTDENEGHKVEKEMLSRKLMQCNEDNDKLRKELDVLNKTLDQRPSEDDVAVLRTELVHAQKLMDEISQQKDVEISEQINSIRQLSMEREKQRCVMENLQKELLDTSSSSKESSDKLCSVLSELDDTRQLLLTCQKDLQDARDDAAQKSEREEELRAKVEANVTELIACREKIAQLEETIRISTREIDDSHAMNESNLKKLTQLSDKLGQVIEEKKRYETEMIKFEERNEMLSNNIRTDLSSKRERKLTEEKNSLIDSKDQELFATREELERSRVEVKRLTESCTSMALEIESTSNQLVTLQENTKELVDQVSIRCVSICGRQISQPTDQLLIVPFEVSQGNDGTKAAIDQLNEEKRKLVEENCQLTNCLKEEIIDLENQILGEDSELEKSHRDEIRNVAEEMKRSEVQKEALERRLREAEDDVNRKTERFVEMEKEIDEERRLSHDRVNKLKEVIRSKETSFLETRKQLEEISSQLAEKNRHLREKERQIEENRQKIEEAISRLADAELKARKLEAELSQCELQRVFVSDSVSKLRSQLEENQGVLSSSKQEVEELTAKLNAKEQALRDTVIESNEKEEQWKRRQAEFEQQLEESHRQNEELRCAVKDLHTSLDTEKDGNASRQAKIDELTAALNESSSRITELVMELEESRKSVEAFELSLEDVKVQLAEEKCRFETTQKKYEESALLLQSVENALCDARVELDAVKKNADTLQAELESRIESVESEKASLLDDVKTKQEEIHRLSKLNSLIQEDLASRTAQLDEFHERVAKLENEIADGHRKLEALEVGRQEAIDECISLRAKNEETSKMTEELQTQSNKEIEELRRIILSKEEDLTNTERRCAQFEKLSRDVQLSMDRQLSAKSEEIERLNCSIAEIESLSSAKEEKLSGEISALKRAIAAVQSELDEQVRVAKEAEKTAEELTSANMELAKKAASWEEEKNALIERCLNTESDLDFERDRALENKRRFDEALSAMHELGRANQSLQMDISKHTSRSWLDDSAAVNCTTCGKLFSLTVRKHHCRVCGLIFCNLCSSKTAQVASHKNPVRVCDNCFTEVQNR</sequence>
<dbReference type="PROSITE" id="PS50157">
    <property type="entry name" value="ZINC_FINGER_C2H2_2"/>
    <property type="match status" value="1"/>
</dbReference>
<dbReference type="Pfam" id="PF01363">
    <property type="entry name" value="FYVE"/>
    <property type="match status" value="1"/>
</dbReference>
<feature type="coiled-coil region" evidence="5">
    <location>
        <begin position="688"/>
        <end position="718"/>
    </location>
</feature>
<keyword evidence="2 4" id="KW-0863">Zinc-finger</keyword>
<dbReference type="SUPFAM" id="SSF57997">
    <property type="entry name" value="Tropomyosin"/>
    <property type="match status" value="1"/>
</dbReference>
<feature type="coiled-coil region" evidence="5">
    <location>
        <begin position="481"/>
        <end position="581"/>
    </location>
</feature>
<keyword evidence="1" id="KW-0479">Metal-binding</keyword>
<evidence type="ECO:0000256" key="1">
    <source>
        <dbReference type="ARBA" id="ARBA00022723"/>
    </source>
</evidence>
<evidence type="ECO:0000256" key="4">
    <source>
        <dbReference type="PROSITE-ProRule" id="PRU00042"/>
    </source>
</evidence>
<feature type="coiled-coil region" evidence="5">
    <location>
        <begin position="742"/>
        <end position="1029"/>
    </location>
</feature>
<keyword evidence="3" id="KW-0862">Zinc</keyword>
<dbReference type="PROSITE" id="PS00028">
    <property type="entry name" value="ZINC_FINGER_C2H2_1"/>
    <property type="match status" value="1"/>
</dbReference>
<name>A0AAD5R992_PARTN</name>
<organism evidence="9 10">
    <name type="scientific">Parelaphostrongylus tenuis</name>
    <name type="common">Meningeal worm</name>
    <dbReference type="NCBI Taxonomy" id="148309"/>
    <lineage>
        <taxon>Eukaryota</taxon>
        <taxon>Metazoa</taxon>
        <taxon>Ecdysozoa</taxon>
        <taxon>Nematoda</taxon>
        <taxon>Chromadorea</taxon>
        <taxon>Rhabditida</taxon>
        <taxon>Rhabditina</taxon>
        <taxon>Rhabditomorpha</taxon>
        <taxon>Strongyloidea</taxon>
        <taxon>Metastrongylidae</taxon>
        <taxon>Parelaphostrongylus</taxon>
    </lineage>
</organism>
<dbReference type="SUPFAM" id="SSF57903">
    <property type="entry name" value="FYVE/PHD zinc finger"/>
    <property type="match status" value="1"/>
</dbReference>
<keyword evidence="5" id="KW-0175">Coiled coil</keyword>
<dbReference type="InterPro" id="IPR013087">
    <property type="entry name" value="Znf_C2H2_type"/>
</dbReference>
<dbReference type="GO" id="GO:0008270">
    <property type="term" value="F:zinc ion binding"/>
    <property type="evidence" value="ECO:0007669"/>
    <property type="project" value="UniProtKB-KW"/>
</dbReference>
<keyword evidence="6" id="KW-1133">Transmembrane helix</keyword>
<evidence type="ECO:0000313" key="9">
    <source>
        <dbReference type="EMBL" id="KAJ1372102.1"/>
    </source>
</evidence>
<keyword evidence="6" id="KW-0472">Membrane</keyword>
<dbReference type="CDD" id="cd15730">
    <property type="entry name" value="FYVE_EEA1"/>
    <property type="match status" value="1"/>
</dbReference>
<evidence type="ECO:0000256" key="5">
    <source>
        <dbReference type="SAM" id="Coils"/>
    </source>
</evidence>
<evidence type="ECO:0000256" key="3">
    <source>
        <dbReference type="ARBA" id="ARBA00022833"/>
    </source>
</evidence>
<dbReference type="PANTHER" id="PTHR23164:SF30">
    <property type="entry name" value="EARLY ENDOSOME ANTIGEN 1"/>
    <property type="match status" value="1"/>
</dbReference>
<dbReference type="InterPro" id="IPR000306">
    <property type="entry name" value="Znf_FYVE"/>
</dbReference>
<keyword evidence="6" id="KW-0812">Transmembrane</keyword>
<dbReference type="InterPro" id="IPR017455">
    <property type="entry name" value="Znf_FYVE-rel"/>
</dbReference>